<dbReference type="AlphaFoldDB" id="A0AAD6XIU8"/>
<gene>
    <name evidence="1" type="ORF">B0H15DRAFT_805107</name>
</gene>
<organism evidence="1 2">
    <name type="scientific">Mycena belliarum</name>
    <dbReference type="NCBI Taxonomy" id="1033014"/>
    <lineage>
        <taxon>Eukaryota</taxon>
        <taxon>Fungi</taxon>
        <taxon>Dikarya</taxon>
        <taxon>Basidiomycota</taxon>
        <taxon>Agaricomycotina</taxon>
        <taxon>Agaricomycetes</taxon>
        <taxon>Agaricomycetidae</taxon>
        <taxon>Agaricales</taxon>
        <taxon>Marasmiineae</taxon>
        <taxon>Mycenaceae</taxon>
        <taxon>Mycena</taxon>
    </lineage>
</organism>
<dbReference type="Pfam" id="PF13489">
    <property type="entry name" value="Methyltransf_23"/>
    <property type="match status" value="1"/>
</dbReference>
<comment type="caution">
    <text evidence="1">The sequence shown here is derived from an EMBL/GenBank/DDBJ whole genome shotgun (WGS) entry which is preliminary data.</text>
</comment>
<protein>
    <recommendedName>
        <fullName evidence="3">Methyltransferase domain-containing protein</fullName>
    </recommendedName>
</protein>
<sequence>MAAPATLYAIPATVPEKDRLTNQYMMKKRVYGWTAPVPAAIDPAQVHTILDIAAGTCAWSLDVVRAPQISARRAVVSIYTCDINLDILPPASVTDAEGIKTFAQDVTQPFAAEHHGKFDLVHMSFLTLCLTSEGWRAALENIHALLAPGGQVMLDELDPLFFKGQYSAPAAGSSYDLDKHMGGTSWIDKANCIYTAFALQKNFVIGLTFLLGPMLAQAGFTVEATEVAPAPFGKLCGTLPGLHGDSIAPYEALSADNLAFVLREFATRMFKDGTLEAPRGTRITGEEALEALLKEVDEGTRTEGVVSVGAYFVARKV</sequence>
<keyword evidence="2" id="KW-1185">Reference proteome</keyword>
<proteinExistence type="predicted"/>
<evidence type="ECO:0000313" key="1">
    <source>
        <dbReference type="EMBL" id="KAJ7077647.1"/>
    </source>
</evidence>
<dbReference type="Proteomes" id="UP001222325">
    <property type="component" value="Unassembled WGS sequence"/>
</dbReference>
<dbReference type="SUPFAM" id="SSF53335">
    <property type="entry name" value="S-adenosyl-L-methionine-dependent methyltransferases"/>
    <property type="match status" value="1"/>
</dbReference>
<dbReference type="EMBL" id="JARJCN010000071">
    <property type="protein sequence ID" value="KAJ7077647.1"/>
    <property type="molecule type" value="Genomic_DNA"/>
</dbReference>
<dbReference type="Gene3D" id="3.40.50.150">
    <property type="entry name" value="Vaccinia Virus protein VP39"/>
    <property type="match status" value="1"/>
</dbReference>
<name>A0AAD6XIU8_9AGAR</name>
<reference evidence="1" key="1">
    <citation type="submission" date="2023-03" db="EMBL/GenBank/DDBJ databases">
        <title>Massive genome expansion in bonnet fungi (Mycena s.s.) driven by repeated elements and novel gene families across ecological guilds.</title>
        <authorList>
            <consortium name="Lawrence Berkeley National Laboratory"/>
            <person name="Harder C.B."/>
            <person name="Miyauchi S."/>
            <person name="Viragh M."/>
            <person name="Kuo A."/>
            <person name="Thoen E."/>
            <person name="Andreopoulos B."/>
            <person name="Lu D."/>
            <person name="Skrede I."/>
            <person name="Drula E."/>
            <person name="Henrissat B."/>
            <person name="Morin E."/>
            <person name="Kohler A."/>
            <person name="Barry K."/>
            <person name="LaButti K."/>
            <person name="Morin E."/>
            <person name="Salamov A."/>
            <person name="Lipzen A."/>
            <person name="Mereny Z."/>
            <person name="Hegedus B."/>
            <person name="Baldrian P."/>
            <person name="Stursova M."/>
            <person name="Weitz H."/>
            <person name="Taylor A."/>
            <person name="Grigoriev I.V."/>
            <person name="Nagy L.G."/>
            <person name="Martin F."/>
            <person name="Kauserud H."/>
        </authorList>
    </citation>
    <scope>NUCLEOTIDE SEQUENCE</scope>
    <source>
        <strain evidence="1">CBHHK173m</strain>
    </source>
</reference>
<dbReference type="CDD" id="cd02440">
    <property type="entry name" value="AdoMet_MTases"/>
    <property type="match status" value="1"/>
</dbReference>
<evidence type="ECO:0000313" key="2">
    <source>
        <dbReference type="Proteomes" id="UP001222325"/>
    </source>
</evidence>
<dbReference type="InterPro" id="IPR029063">
    <property type="entry name" value="SAM-dependent_MTases_sf"/>
</dbReference>
<accession>A0AAD6XIU8</accession>
<evidence type="ECO:0008006" key="3">
    <source>
        <dbReference type="Google" id="ProtNLM"/>
    </source>
</evidence>